<feature type="transmembrane region" description="Helical" evidence="7">
    <location>
        <begin position="199"/>
        <end position="223"/>
    </location>
</feature>
<organism evidence="9 10">
    <name type="scientific">Cryobacterium sandaracinum</name>
    <dbReference type="NCBI Taxonomy" id="1259247"/>
    <lineage>
        <taxon>Bacteria</taxon>
        <taxon>Bacillati</taxon>
        <taxon>Actinomycetota</taxon>
        <taxon>Actinomycetes</taxon>
        <taxon>Micrococcales</taxon>
        <taxon>Microbacteriaceae</taxon>
        <taxon>Cryobacterium</taxon>
    </lineage>
</organism>
<feature type="transmembrane region" description="Helical" evidence="7">
    <location>
        <begin position="353"/>
        <end position="374"/>
    </location>
</feature>
<dbReference type="InterPro" id="IPR000326">
    <property type="entry name" value="PAP2/HPO"/>
</dbReference>
<evidence type="ECO:0000256" key="1">
    <source>
        <dbReference type="ARBA" id="ARBA00004651"/>
    </source>
</evidence>
<dbReference type="PANTHER" id="PTHR14969">
    <property type="entry name" value="SPHINGOSINE-1-PHOSPHATE PHOSPHOHYDROLASE"/>
    <property type="match status" value="1"/>
</dbReference>
<proteinExistence type="predicted"/>
<dbReference type="Proteomes" id="UP000297851">
    <property type="component" value="Unassembled WGS sequence"/>
</dbReference>
<reference evidence="9 10" key="1">
    <citation type="submission" date="2019-03" db="EMBL/GenBank/DDBJ databases">
        <title>Genomics of glacier-inhabiting Cryobacterium strains.</title>
        <authorList>
            <person name="Liu Q."/>
            <person name="Xin Y.-H."/>
        </authorList>
    </citation>
    <scope>NUCLEOTIDE SEQUENCE [LARGE SCALE GENOMIC DNA]</scope>
    <source>
        <strain evidence="9 10">TMT2-16</strain>
    </source>
</reference>
<dbReference type="EMBL" id="SOGO01000033">
    <property type="protein sequence ID" value="TFD01299.1"/>
    <property type="molecule type" value="Genomic_DNA"/>
</dbReference>
<evidence type="ECO:0000256" key="4">
    <source>
        <dbReference type="ARBA" id="ARBA00022801"/>
    </source>
</evidence>
<keyword evidence="5 7" id="KW-1133">Transmembrane helix</keyword>
<dbReference type="CDD" id="cd03392">
    <property type="entry name" value="PAP2_like_2"/>
    <property type="match status" value="2"/>
</dbReference>
<dbReference type="SMART" id="SM00014">
    <property type="entry name" value="acidPPc"/>
    <property type="match status" value="2"/>
</dbReference>
<sequence>MIAVSGNRAPVWDSLALVMNSLGGGLTASVVVPGLLIGLLLFFKRPWAAGFALAVTVVSDAAVHLLKWLFGRARPVELDDLLVSVDFGSFPSGHVANAATLAIILALLFRFWWVWLAGALYTALMMLSRTYLGAHWLTDTVGAALLGIGIAVAVWAPLAVTLDRERRRSRASHPWRTFHDRYVVETWERNARSRRMLQVTAIACLSFGAVVFTLTLLSVLSGGGVTAIDLPVQEWLLEARSPVLTTVMVVLAVVFGPVALPLIVLVVCVGWGLLTRHAWRPLLLAGAMATGVVLAQVIGRTVGRERPPIDLMLYGTDLTFSFPSGHVLGASDFLLVTAYLLLSRRCSMRATTLGLSIAVVGTVLAALSRLYLGYHWTTDALASVSISLIVVGCVITVDTWRTGRVVEPAERG</sequence>
<keyword evidence="3 7" id="KW-0812">Transmembrane</keyword>
<evidence type="ECO:0000256" key="5">
    <source>
        <dbReference type="ARBA" id="ARBA00022989"/>
    </source>
</evidence>
<dbReference type="InterPro" id="IPR036938">
    <property type="entry name" value="PAP2/HPO_sf"/>
</dbReference>
<evidence type="ECO:0000256" key="7">
    <source>
        <dbReference type="SAM" id="Phobius"/>
    </source>
</evidence>
<dbReference type="Pfam" id="PF01569">
    <property type="entry name" value="PAP2"/>
    <property type="match status" value="2"/>
</dbReference>
<accession>A0ABY2JB74</accession>
<gene>
    <name evidence="9" type="ORF">E3T25_11645</name>
</gene>
<feature type="transmembrane region" description="Helical" evidence="7">
    <location>
        <begin position="243"/>
        <end position="274"/>
    </location>
</feature>
<feature type="transmembrane region" description="Helical" evidence="7">
    <location>
        <begin position="22"/>
        <end position="43"/>
    </location>
</feature>
<keyword evidence="4" id="KW-0378">Hydrolase</keyword>
<name>A0ABY2JB74_9MICO</name>
<protein>
    <submittedName>
        <fullName evidence="9">Phosphatase PAP2 family protein</fullName>
    </submittedName>
</protein>
<keyword evidence="6 7" id="KW-0472">Membrane</keyword>
<feature type="transmembrane region" description="Helical" evidence="7">
    <location>
        <begin position="281"/>
        <end position="298"/>
    </location>
</feature>
<dbReference type="PANTHER" id="PTHR14969:SF62">
    <property type="entry name" value="DECAPRENYLPHOSPHORYL-5-PHOSPHORIBOSE PHOSPHATASE RV3807C-RELATED"/>
    <property type="match status" value="1"/>
</dbReference>
<feature type="domain" description="Phosphatidic acid phosphatase type 2/haloperoxidase" evidence="8">
    <location>
        <begin position="49"/>
        <end position="155"/>
    </location>
</feature>
<evidence type="ECO:0000256" key="6">
    <source>
        <dbReference type="ARBA" id="ARBA00023136"/>
    </source>
</evidence>
<evidence type="ECO:0000313" key="9">
    <source>
        <dbReference type="EMBL" id="TFD01299.1"/>
    </source>
</evidence>
<comment type="subcellular location">
    <subcellularLocation>
        <location evidence="1">Cell membrane</location>
        <topology evidence="1">Multi-pass membrane protein</topology>
    </subcellularLocation>
</comment>
<dbReference type="Gene3D" id="1.20.144.10">
    <property type="entry name" value="Phosphatidic acid phosphatase type 2/haloperoxidase"/>
    <property type="match status" value="2"/>
</dbReference>
<evidence type="ECO:0000256" key="3">
    <source>
        <dbReference type="ARBA" id="ARBA00022692"/>
    </source>
</evidence>
<feature type="transmembrane region" description="Helical" evidence="7">
    <location>
        <begin position="318"/>
        <end position="341"/>
    </location>
</feature>
<comment type="caution">
    <text evidence="9">The sequence shown here is derived from an EMBL/GenBank/DDBJ whole genome shotgun (WGS) entry which is preliminary data.</text>
</comment>
<evidence type="ECO:0000259" key="8">
    <source>
        <dbReference type="SMART" id="SM00014"/>
    </source>
</evidence>
<dbReference type="SUPFAM" id="SSF48317">
    <property type="entry name" value="Acid phosphatase/Vanadium-dependent haloperoxidase"/>
    <property type="match status" value="2"/>
</dbReference>
<feature type="transmembrane region" description="Helical" evidence="7">
    <location>
        <begin position="114"/>
        <end position="134"/>
    </location>
</feature>
<feature type="transmembrane region" description="Helical" evidence="7">
    <location>
        <begin position="380"/>
        <end position="397"/>
    </location>
</feature>
<evidence type="ECO:0000256" key="2">
    <source>
        <dbReference type="ARBA" id="ARBA00022475"/>
    </source>
</evidence>
<keyword evidence="10" id="KW-1185">Reference proteome</keyword>
<feature type="transmembrane region" description="Helical" evidence="7">
    <location>
        <begin position="140"/>
        <end position="160"/>
    </location>
</feature>
<feature type="domain" description="Phosphatidic acid phosphatase type 2/haloperoxidase" evidence="8">
    <location>
        <begin position="280"/>
        <end position="395"/>
    </location>
</feature>
<feature type="transmembrane region" description="Helical" evidence="7">
    <location>
        <begin position="50"/>
        <end position="70"/>
    </location>
</feature>
<keyword evidence="2" id="KW-1003">Cell membrane</keyword>
<evidence type="ECO:0000313" key="10">
    <source>
        <dbReference type="Proteomes" id="UP000297851"/>
    </source>
</evidence>